<dbReference type="InterPro" id="IPR036320">
    <property type="entry name" value="Glycosyl_Trfase_fam3_N_dom_sf"/>
</dbReference>
<dbReference type="FunFam" id="3.40.1030.10:FF:000002">
    <property type="entry name" value="Anthranilate phosphoribosyltransferase"/>
    <property type="match status" value="1"/>
</dbReference>
<feature type="binding site" evidence="10">
    <location>
        <position position="80"/>
    </location>
    <ligand>
        <name>5-phospho-alpha-D-ribose 1-diphosphate</name>
        <dbReference type="ChEBI" id="CHEBI:58017"/>
    </ligand>
</feature>
<comment type="subunit">
    <text evidence="10">Homodimer.</text>
</comment>
<feature type="binding site" evidence="10">
    <location>
        <begin position="108"/>
        <end position="116"/>
    </location>
    <ligand>
        <name>5-phospho-alpha-D-ribose 1-diphosphate</name>
        <dbReference type="ChEBI" id="CHEBI:58017"/>
    </ligand>
</feature>
<keyword evidence="5 10" id="KW-0479">Metal-binding</keyword>
<comment type="caution">
    <text evidence="13">The sequence shown here is derived from an EMBL/GenBank/DDBJ whole genome shotgun (WGS) entry which is preliminary data.</text>
</comment>
<feature type="binding site" evidence="10">
    <location>
        <position position="229"/>
    </location>
    <ligand>
        <name>Mg(2+)</name>
        <dbReference type="ChEBI" id="CHEBI:18420"/>
        <label>2</label>
    </ligand>
</feature>
<evidence type="ECO:0000256" key="2">
    <source>
        <dbReference type="ARBA" id="ARBA00022605"/>
    </source>
</evidence>
<dbReference type="NCBIfam" id="TIGR01245">
    <property type="entry name" value="trpD"/>
    <property type="match status" value="1"/>
</dbReference>
<dbReference type="GO" id="GO:0000162">
    <property type="term" value="P:L-tryptophan biosynthetic process"/>
    <property type="evidence" value="ECO:0007669"/>
    <property type="project" value="UniProtKB-UniRule"/>
</dbReference>
<evidence type="ECO:0000313" key="14">
    <source>
        <dbReference type="Proteomes" id="UP000309544"/>
    </source>
</evidence>
<comment type="catalytic activity">
    <reaction evidence="8 10">
        <text>N-(5-phospho-beta-D-ribosyl)anthranilate + diphosphate = 5-phospho-alpha-D-ribose 1-diphosphate + anthranilate</text>
        <dbReference type="Rhea" id="RHEA:11768"/>
        <dbReference type="ChEBI" id="CHEBI:16567"/>
        <dbReference type="ChEBI" id="CHEBI:18277"/>
        <dbReference type="ChEBI" id="CHEBI:33019"/>
        <dbReference type="ChEBI" id="CHEBI:58017"/>
        <dbReference type="EC" id="2.4.2.18"/>
    </reaction>
</comment>
<comment type="similarity">
    <text evidence="10">Belongs to the anthranilate phosphoribosyltransferase family.</text>
</comment>
<dbReference type="Gene3D" id="1.20.970.10">
    <property type="entry name" value="Transferase, Pyrimidine Nucleoside Phosphorylase, Chain C"/>
    <property type="match status" value="1"/>
</dbReference>
<feature type="binding site" evidence="10">
    <location>
        <begin position="83"/>
        <end position="84"/>
    </location>
    <ligand>
        <name>5-phospho-alpha-D-ribose 1-diphosphate</name>
        <dbReference type="ChEBI" id="CHEBI:58017"/>
    </ligand>
</feature>
<feature type="binding site" evidence="10">
    <location>
        <position position="230"/>
    </location>
    <ligand>
        <name>Mg(2+)</name>
        <dbReference type="ChEBI" id="CHEBI:18420"/>
        <label>2</label>
    </ligand>
</feature>
<comment type="pathway">
    <text evidence="1 10">Amino-acid biosynthesis; L-tryptophan biosynthesis; L-tryptophan from chorismate: step 2/5.</text>
</comment>
<dbReference type="HAMAP" id="MF_00211">
    <property type="entry name" value="TrpD"/>
    <property type="match status" value="1"/>
</dbReference>
<dbReference type="PANTHER" id="PTHR43285">
    <property type="entry name" value="ANTHRANILATE PHOSPHORIBOSYLTRANSFERASE"/>
    <property type="match status" value="1"/>
</dbReference>
<evidence type="ECO:0000256" key="10">
    <source>
        <dbReference type="HAMAP-Rule" id="MF_00211"/>
    </source>
</evidence>
<dbReference type="Pfam" id="PF02885">
    <property type="entry name" value="Glycos_trans_3N"/>
    <property type="match status" value="1"/>
</dbReference>
<accession>A0A5C4S370</accession>
<feature type="domain" description="Glycosyl transferase family 3" evidence="11">
    <location>
        <begin position="74"/>
        <end position="328"/>
    </location>
</feature>
<keyword evidence="2 10" id="KW-0028">Amino-acid biosynthesis</keyword>
<feature type="binding site" evidence="10">
    <location>
        <begin position="90"/>
        <end position="93"/>
    </location>
    <ligand>
        <name>5-phospho-alpha-D-ribose 1-diphosphate</name>
        <dbReference type="ChEBI" id="CHEBI:58017"/>
    </ligand>
</feature>
<dbReference type="UniPathway" id="UPA00035">
    <property type="reaction ID" value="UER00041"/>
</dbReference>
<dbReference type="InterPro" id="IPR000312">
    <property type="entry name" value="Glycosyl_Trfase_fam3"/>
</dbReference>
<keyword evidence="3 10" id="KW-0328">Glycosyltransferase</keyword>
<evidence type="ECO:0000256" key="9">
    <source>
        <dbReference type="ARBA" id="ARBA00061188"/>
    </source>
</evidence>
<gene>
    <name evidence="10 13" type="primary">trpD</name>
    <name evidence="13" type="ORF">FGF68_03075</name>
</gene>
<dbReference type="AlphaFoldDB" id="A0A5C4S370"/>
<feature type="binding site" evidence="10">
    <location>
        <position position="88"/>
    </location>
    <ligand>
        <name>5-phospho-alpha-D-ribose 1-diphosphate</name>
        <dbReference type="ChEBI" id="CHEBI:58017"/>
    </ligand>
</feature>
<feature type="binding site" evidence="10">
    <location>
        <position position="111"/>
    </location>
    <ligand>
        <name>anthranilate</name>
        <dbReference type="ChEBI" id="CHEBI:16567"/>
        <label>1</label>
    </ligand>
</feature>
<sequence length="351" mass="37040">MDQHALLQTLLAGNDLTGNEMESCMTSIMNGEYSDIAIGAILALLQKKGVTAQELSGACRSMVDKAIKLDLGPAAVDTCGTGGDHSGTFNISTAAAFIACSAGAGIAKHGNRSMTSQCGSADVLEELGMTIDLPPELTAEMYRLTGFAFLFAPLYHPAMKTVAPVRKALGIRTIFNMLGPIANPANVKRQVIGVNTPELIDLYIDTLHENGCQHALVIHGKTENGAPMDEASLCGTTIITELLDGDIIRHVATPEEFGLSRCGIDELKGGSRKENANIIRAILDGSASRAQTEAVLYPAAMACYVAGIASCIDDGLSQVRDALESGTAHTHLTRIMSVNRELADHCRSKAN</sequence>
<protein>
    <recommendedName>
        <fullName evidence="10">Anthranilate phosphoribosyltransferase</fullName>
        <ecNumber evidence="10">2.4.2.18</ecNumber>
    </recommendedName>
</protein>
<dbReference type="EC" id="2.4.2.18" evidence="10"/>
<dbReference type="EMBL" id="VDCI01000002">
    <property type="protein sequence ID" value="TNJ37221.1"/>
    <property type="molecule type" value="Genomic_DNA"/>
</dbReference>
<dbReference type="Proteomes" id="UP000309544">
    <property type="component" value="Unassembled WGS sequence"/>
</dbReference>
<comment type="caution">
    <text evidence="10">Lacks conserved residue(s) required for the propagation of feature annotation.</text>
</comment>
<organism evidence="13 14">
    <name type="scientific">Prosthecochloris vibrioformis</name>
    <name type="common">Chlorobium vibrioforme</name>
    <dbReference type="NCBI Taxonomy" id="1098"/>
    <lineage>
        <taxon>Bacteria</taxon>
        <taxon>Pseudomonadati</taxon>
        <taxon>Chlorobiota</taxon>
        <taxon>Chlorobiia</taxon>
        <taxon>Chlorobiales</taxon>
        <taxon>Chlorobiaceae</taxon>
        <taxon>Prosthecochloris</taxon>
    </lineage>
</organism>
<feature type="binding site" evidence="10">
    <location>
        <position position="230"/>
    </location>
    <ligand>
        <name>Mg(2+)</name>
        <dbReference type="ChEBI" id="CHEBI:18420"/>
        <label>1</label>
    </ligand>
</feature>
<evidence type="ECO:0000256" key="1">
    <source>
        <dbReference type="ARBA" id="ARBA00004907"/>
    </source>
</evidence>
<evidence type="ECO:0000256" key="6">
    <source>
        <dbReference type="ARBA" id="ARBA00022822"/>
    </source>
</evidence>
<dbReference type="InterPro" id="IPR005940">
    <property type="entry name" value="Anthranilate_Pribosyl_Tfrase"/>
</dbReference>
<evidence type="ECO:0000256" key="5">
    <source>
        <dbReference type="ARBA" id="ARBA00022723"/>
    </source>
</evidence>
<dbReference type="Gene3D" id="3.40.1030.10">
    <property type="entry name" value="Nucleoside phosphorylase/phosphoribosyltransferase catalytic domain"/>
    <property type="match status" value="1"/>
</dbReference>
<dbReference type="GO" id="GO:0004048">
    <property type="term" value="F:anthranilate phosphoribosyltransferase activity"/>
    <property type="evidence" value="ECO:0007669"/>
    <property type="project" value="UniProtKB-UniRule"/>
</dbReference>
<feature type="binding site" evidence="10">
    <location>
        <position position="92"/>
    </location>
    <ligand>
        <name>Mg(2+)</name>
        <dbReference type="ChEBI" id="CHEBI:18420"/>
        <label>1</label>
    </ligand>
</feature>
<evidence type="ECO:0000256" key="7">
    <source>
        <dbReference type="ARBA" id="ARBA00023141"/>
    </source>
</evidence>
<evidence type="ECO:0000256" key="8">
    <source>
        <dbReference type="ARBA" id="ARBA00052328"/>
    </source>
</evidence>
<dbReference type="PANTHER" id="PTHR43285:SF2">
    <property type="entry name" value="ANTHRANILATE PHOSPHORIBOSYLTRANSFERASE"/>
    <property type="match status" value="1"/>
</dbReference>
<dbReference type="SUPFAM" id="SSF52418">
    <property type="entry name" value="Nucleoside phosphorylase/phosphoribosyltransferase catalytic domain"/>
    <property type="match status" value="1"/>
</dbReference>
<keyword evidence="4 10" id="KW-0808">Transferase</keyword>
<reference evidence="13 14" key="1">
    <citation type="submission" date="2019-05" db="EMBL/GenBank/DDBJ databases">
        <title>Draft Whole-Genome sequence of the green sulfur bacterium Prosthecochloris vibrioformis DSM 260.</title>
        <authorList>
            <person name="Meyer T.E."/>
            <person name="Kyndt J.A."/>
        </authorList>
    </citation>
    <scope>NUCLEOTIDE SEQUENCE [LARGE SCALE GENOMIC DNA]</scope>
    <source>
        <strain evidence="13 14">DSM 260</strain>
    </source>
</reference>
<evidence type="ECO:0000259" key="11">
    <source>
        <dbReference type="Pfam" id="PF00591"/>
    </source>
</evidence>
<evidence type="ECO:0000256" key="3">
    <source>
        <dbReference type="ARBA" id="ARBA00022676"/>
    </source>
</evidence>
<comment type="similarity">
    <text evidence="9">In the C-terminal section; belongs to the anthranilate phosphoribosyltransferase family.</text>
</comment>
<dbReference type="SUPFAM" id="SSF47648">
    <property type="entry name" value="Nucleoside phosphorylase/phosphoribosyltransferase N-terminal domain"/>
    <property type="match status" value="1"/>
</dbReference>
<dbReference type="RefSeq" id="WP_139626241.1">
    <property type="nucleotide sequence ID" value="NZ_VDCI01000002.1"/>
</dbReference>
<keyword evidence="7 10" id="KW-0057">Aromatic amino acid biosynthesis</keyword>
<feature type="domain" description="Glycosyl transferase family 3 N-terminal" evidence="12">
    <location>
        <begin position="6"/>
        <end position="66"/>
    </location>
</feature>
<name>A0A5C4S370_PROVB</name>
<feature type="binding site" evidence="10">
    <location>
        <position position="120"/>
    </location>
    <ligand>
        <name>5-phospho-alpha-D-ribose 1-diphosphate</name>
        <dbReference type="ChEBI" id="CHEBI:58017"/>
    </ligand>
</feature>
<feature type="binding site" evidence="10">
    <location>
        <position position="166"/>
    </location>
    <ligand>
        <name>anthranilate</name>
        <dbReference type="ChEBI" id="CHEBI:16567"/>
        <label>2</label>
    </ligand>
</feature>
<dbReference type="InterPro" id="IPR035902">
    <property type="entry name" value="Nuc_phospho_transferase"/>
</dbReference>
<evidence type="ECO:0000313" key="13">
    <source>
        <dbReference type="EMBL" id="TNJ37221.1"/>
    </source>
</evidence>
<evidence type="ECO:0000259" key="12">
    <source>
        <dbReference type="Pfam" id="PF02885"/>
    </source>
</evidence>
<keyword evidence="6 10" id="KW-0822">Tryptophan biosynthesis</keyword>
<dbReference type="Pfam" id="PF00591">
    <property type="entry name" value="Glycos_transf_3"/>
    <property type="match status" value="1"/>
</dbReference>
<dbReference type="InterPro" id="IPR017459">
    <property type="entry name" value="Glycosyl_Trfase_fam3_N_dom"/>
</dbReference>
<keyword evidence="14" id="KW-1185">Reference proteome</keyword>
<proteinExistence type="inferred from homology"/>
<evidence type="ECO:0000256" key="4">
    <source>
        <dbReference type="ARBA" id="ARBA00022679"/>
    </source>
</evidence>
<feature type="binding site" evidence="10">
    <location>
        <position position="80"/>
    </location>
    <ligand>
        <name>anthranilate</name>
        <dbReference type="ChEBI" id="CHEBI:16567"/>
        <label>1</label>
    </ligand>
</feature>
<keyword evidence="10" id="KW-0460">Magnesium</keyword>
<comment type="cofactor">
    <cofactor evidence="10">
        <name>Mg(2+)</name>
        <dbReference type="ChEBI" id="CHEBI:18420"/>
    </cofactor>
    <text evidence="10">Binds 2 magnesium ions per monomer.</text>
</comment>
<dbReference type="GO" id="GO:0005829">
    <property type="term" value="C:cytosol"/>
    <property type="evidence" value="ECO:0007669"/>
    <property type="project" value="TreeGrafter"/>
</dbReference>
<dbReference type="GO" id="GO:0000287">
    <property type="term" value="F:magnesium ion binding"/>
    <property type="evidence" value="ECO:0007669"/>
    <property type="project" value="UniProtKB-UniRule"/>
</dbReference>
<comment type="function">
    <text evidence="10">Catalyzes the transfer of the phosphoribosyl group of 5-phosphorylribose-1-pyrophosphate (PRPP) to anthranilate to yield N-(5'-phosphoribosyl)-anthranilate (PRA).</text>
</comment>